<evidence type="ECO:0000313" key="11">
    <source>
        <dbReference type="Proteomes" id="UP001197974"/>
    </source>
</evidence>
<dbReference type="NCBIfam" id="TIGR03026">
    <property type="entry name" value="NDP-sugDHase"/>
    <property type="match status" value="1"/>
</dbReference>
<dbReference type="Gene3D" id="3.40.50.720">
    <property type="entry name" value="NAD(P)-binding Rossmann-like Domain"/>
    <property type="match status" value="2"/>
</dbReference>
<reference evidence="10 11" key="1">
    <citation type="submission" date="2023-06" db="EMBL/GenBank/DDBJ databases">
        <title>Five Gram-positive bacteria isolated from mangrove sediments in Shenzhen, Guangdong, China.</title>
        <authorList>
            <person name="Yu S."/>
            <person name="Zheng W."/>
            <person name="Huang Y."/>
        </authorList>
    </citation>
    <scope>NUCLEOTIDE SEQUENCE [LARGE SCALE GENOMIC DNA]</scope>
    <source>
        <strain evidence="10 11">SaN35-3</strain>
    </source>
</reference>
<evidence type="ECO:0000256" key="3">
    <source>
        <dbReference type="ARBA" id="ARBA00012954"/>
    </source>
</evidence>
<dbReference type="RefSeq" id="WP_226542228.1">
    <property type="nucleotide sequence ID" value="NZ_CP129013.1"/>
</dbReference>
<dbReference type="InterPro" id="IPR036291">
    <property type="entry name" value="NAD(P)-bd_dom_sf"/>
</dbReference>
<dbReference type="Pfam" id="PF03720">
    <property type="entry name" value="UDPG_MGDP_dh_C"/>
    <property type="match status" value="1"/>
</dbReference>
<dbReference type="InterPro" id="IPR001732">
    <property type="entry name" value="UDP-Glc/GDP-Man_DH_N"/>
</dbReference>
<name>A0ABY9JT43_9BACI</name>
<evidence type="ECO:0000256" key="8">
    <source>
        <dbReference type="PIRNR" id="PIRNR000124"/>
    </source>
</evidence>
<dbReference type="PANTHER" id="PTHR43750">
    <property type="entry name" value="UDP-GLUCOSE 6-DEHYDROGENASE TUAD"/>
    <property type="match status" value="1"/>
</dbReference>
<organism evidence="10 11">
    <name type="scientific">Bacillus carboniphilus</name>
    <dbReference type="NCBI Taxonomy" id="86663"/>
    <lineage>
        <taxon>Bacteria</taxon>
        <taxon>Bacillati</taxon>
        <taxon>Bacillota</taxon>
        <taxon>Bacilli</taxon>
        <taxon>Bacillales</taxon>
        <taxon>Bacillaceae</taxon>
        <taxon>Bacillus</taxon>
    </lineage>
</organism>
<evidence type="ECO:0000313" key="10">
    <source>
        <dbReference type="EMBL" id="WLR41582.1"/>
    </source>
</evidence>
<comment type="catalytic activity">
    <reaction evidence="7 8">
        <text>UDP-alpha-D-glucose + 2 NAD(+) + H2O = UDP-alpha-D-glucuronate + 2 NADH + 3 H(+)</text>
        <dbReference type="Rhea" id="RHEA:23596"/>
        <dbReference type="ChEBI" id="CHEBI:15377"/>
        <dbReference type="ChEBI" id="CHEBI:15378"/>
        <dbReference type="ChEBI" id="CHEBI:57540"/>
        <dbReference type="ChEBI" id="CHEBI:57945"/>
        <dbReference type="ChEBI" id="CHEBI:58052"/>
        <dbReference type="ChEBI" id="CHEBI:58885"/>
        <dbReference type="EC" id="1.1.1.22"/>
    </reaction>
</comment>
<comment type="similarity">
    <text evidence="2 8">Belongs to the UDP-glucose/GDP-mannose dehydrogenase family.</text>
</comment>
<dbReference type="InterPro" id="IPR036220">
    <property type="entry name" value="UDP-Glc/GDP-Man_DH_C_sf"/>
</dbReference>
<dbReference type="PIRSF" id="PIRSF500134">
    <property type="entry name" value="UDPglc_DH_bac"/>
    <property type="match status" value="1"/>
</dbReference>
<protein>
    <recommendedName>
        <fullName evidence="4 8">UDP-glucose 6-dehydrogenase</fullName>
        <ecNumber evidence="3 8">1.1.1.22</ecNumber>
    </recommendedName>
</protein>
<dbReference type="InterPro" id="IPR028357">
    <property type="entry name" value="UDPglc_DH_bac"/>
</dbReference>
<comment type="pathway">
    <text evidence="1">Nucleotide-sugar biosynthesis; UDP-alpha-D-glucuronate biosynthesis; UDP-alpha-D-glucuronate from UDP-alpha-D-glucose: step 1/1.</text>
</comment>
<keyword evidence="11" id="KW-1185">Reference proteome</keyword>
<accession>A0ABY9JT43</accession>
<dbReference type="SMART" id="SM00984">
    <property type="entry name" value="UDPG_MGDP_dh_C"/>
    <property type="match status" value="1"/>
</dbReference>
<dbReference type="SUPFAM" id="SSF52413">
    <property type="entry name" value="UDP-glucose/GDP-mannose dehydrogenase C-terminal domain"/>
    <property type="match status" value="1"/>
</dbReference>
<proteinExistence type="inferred from homology"/>
<dbReference type="EC" id="1.1.1.22" evidence="3 8"/>
<dbReference type="InterPro" id="IPR013328">
    <property type="entry name" value="6PGD_dom2"/>
</dbReference>
<evidence type="ECO:0000256" key="4">
    <source>
        <dbReference type="ARBA" id="ARBA00015132"/>
    </source>
</evidence>
<dbReference type="Proteomes" id="UP001197974">
    <property type="component" value="Chromosome"/>
</dbReference>
<keyword evidence="6 8" id="KW-0520">NAD</keyword>
<gene>
    <name evidence="10" type="ORF">LC087_11875</name>
</gene>
<dbReference type="InterPro" id="IPR014027">
    <property type="entry name" value="UDP-Glc/GDP-Man_DH_C"/>
</dbReference>
<dbReference type="InterPro" id="IPR014026">
    <property type="entry name" value="UDP-Glc/GDP-Man_DH_dimer"/>
</dbReference>
<dbReference type="Gene3D" id="1.10.1040.10">
    <property type="entry name" value="N-(1-d-carboxylethyl)-l-norvaline Dehydrogenase, domain 2"/>
    <property type="match status" value="1"/>
</dbReference>
<dbReference type="PIRSF" id="PIRSF000124">
    <property type="entry name" value="UDPglc_GDPman_dh"/>
    <property type="match status" value="1"/>
</dbReference>
<dbReference type="Pfam" id="PF00984">
    <property type="entry name" value="UDPG_MGDP_dh"/>
    <property type="match status" value="1"/>
</dbReference>
<feature type="domain" description="UDP-glucose/GDP-mannose dehydrogenase C-terminal" evidence="9">
    <location>
        <begin position="301"/>
        <end position="388"/>
    </location>
</feature>
<dbReference type="EMBL" id="CP129013">
    <property type="protein sequence ID" value="WLR41582.1"/>
    <property type="molecule type" value="Genomic_DNA"/>
</dbReference>
<evidence type="ECO:0000256" key="5">
    <source>
        <dbReference type="ARBA" id="ARBA00023002"/>
    </source>
</evidence>
<dbReference type="SUPFAM" id="SSF51735">
    <property type="entry name" value="NAD(P)-binding Rossmann-fold domains"/>
    <property type="match status" value="1"/>
</dbReference>
<dbReference type="SUPFAM" id="SSF48179">
    <property type="entry name" value="6-phosphogluconate dehydrogenase C-terminal domain-like"/>
    <property type="match status" value="1"/>
</dbReference>
<evidence type="ECO:0000256" key="7">
    <source>
        <dbReference type="ARBA" id="ARBA00047473"/>
    </source>
</evidence>
<keyword evidence="5 8" id="KW-0560">Oxidoreductase</keyword>
<sequence>MYKIAVAGTGYVGLSNAILLAQHNEVVALDIVQEKVDMMNNKKSPIIDKEIEEYLSTKTLNFKATTNHHEAFEKADYVIISTPTNYDPDKNYFNTSTVEDVIEKVLEINPDTVMVIKSTIPVGYTEGMKAKYQTNNIIFSPEFLREGKALYDNLYPSRIVIGEQSKRAEIFADLLKQGALKEDIDVLFTNATEAEAIKLFANTYLAMRVAFFNELDSYAEVRGLDTKQIIDGIGLDPRIGTHYNNPSFGYGGYCLPKDTKQLLANYQDVPNNIMGAIVDANRTRKDHIAEMIMKRKPKTVGIYRLTMKMDSDNFRQSAIQGVMKRLRDKGTEVVIYEPTLTEHQFNGLKVIKDFGEFKKNSDVIVANRLTDELKEVADKVYTRDIYSRD</sequence>
<dbReference type="InterPro" id="IPR017476">
    <property type="entry name" value="UDP-Glc/GDP-Man"/>
</dbReference>
<dbReference type="InterPro" id="IPR008927">
    <property type="entry name" value="6-PGluconate_DH-like_C_sf"/>
</dbReference>
<evidence type="ECO:0000256" key="6">
    <source>
        <dbReference type="ARBA" id="ARBA00023027"/>
    </source>
</evidence>
<dbReference type="PANTHER" id="PTHR43750:SF2">
    <property type="entry name" value="UDP-GLUCOSE 6-DEHYDROGENASE"/>
    <property type="match status" value="1"/>
</dbReference>
<dbReference type="Pfam" id="PF03721">
    <property type="entry name" value="UDPG_MGDP_dh_N"/>
    <property type="match status" value="1"/>
</dbReference>
<evidence type="ECO:0000259" key="9">
    <source>
        <dbReference type="SMART" id="SM00984"/>
    </source>
</evidence>
<evidence type="ECO:0000256" key="1">
    <source>
        <dbReference type="ARBA" id="ARBA00004701"/>
    </source>
</evidence>
<evidence type="ECO:0000256" key="2">
    <source>
        <dbReference type="ARBA" id="ARBA00006601"/>
    </source>
</evidence>